<evidence type="ECO:0000313" key="3">
    <source>
        <dbReference type="Proteomes" id="UP000008281"/>
    </source>
</evidence>
<feature type="domain" description="F-box" evidence="1">
    <location>
        <begin position="4"/>
        <end position="55"/>
    </location>
</feature>
<accession>E3N9C9</accession>
<dbReference type="AlphaFoldDB" id="E3N9C9"/>
<dbReference type="eggNOG" id="ENOG502TK4A">
    <property type="taxonomic scope" value="Eukaryota"/>
</dbReference>
<dbReference type="OrthoDB" id="1107553at2759"/>
<reference evidence="2" key="1">
    <citation type="submission" date="2007-07" db="EMBL/GenBank/DDBJ databases">
        <title>PCAP assembly of the Caenorhabditis remanei genome.</title>
        <authorList>
            <consortium name="The Caenorhabditis remanei Sequencing Consortium"/>
            <person name="Wilson R.K."/>
        </authorList>
    </citation>
    <scope>NUCLEOTIDE SEQUENCE [LARGE SCALE GENOMIC DNA]</scope>
    <source>
        <strain evidence="2">PB4641</strain>
    </source>
</reference>
<name>E3N9C9_CAERE</name>
<dbReference type="Proteomes" id="UP000008281">
    <property type="component" value="Unassembled WGS sequence"/>
</dbReference>
<sequence>MKPTFPLFRLPENVIVQVLQNLHSSQLLIFSLVSSKTKSLVTSLGFRAFTVFINISHEIGVMVHIGTLEHLSSWNLIFRNDSNDQNAEFDITCPISASFQFENKTFQPSTPFNFSNWLDHIRAVFCYNKPLHVFFWPGSERFEMVSLKNAMKNVNCLDISEGITDIQSRKILQNFKDLNELTLRSNPLKDTCEVQKFFIQNFEFIKFHGIYLLDDILLTNSEGVIITRPISQKQFNRFVKHWIRGSNPRLQNMSLSIDITNSVSGDLLLKGIPCDELEEEEQQEICQELSIQSDYMVVVRRNDGTSAVIASNKYENNIHIYFFTFY</sequence>
<dbReference type="PANTHER" id="PTHR22899:SF0">
    <property type="entry name" value="F-BOX ASSOCIATED DOMAIN-CONTAINING PROTEIN-RELATED"/>
    <property type="match status" value="1"/>
</dbReference>
<dbReference type="PROSITE" id="PS50181">
    <property type="entry name" value="FBOX"/>
    <property type="match status" value="1"/>
</dbReference>
<dbReference type="Pfam" id="PF07735">
    <property type="entry name" value="FBA_2"/>
    <property type="match status" value="1"/>
</dbReference>
<evidence type="ECO:0000313" key="2">
    <source>
        <dbReference type="EMBL" id="EFO90274.1"/>
    </source>
</evidence>
<dbReference type="InParanoid" id="E3N9C9"/>
<proteinExistence type="predicted"/>
<gene>
    <name evidence="2" type="ORF">CRE_23076</name>
</gene>
<dbReference type="InterPro" id="IPR001810">
    <property type="entry name" value="F-box_dom"/>
</dbReference>
<protein>
    <recommendedName>
        <fullName evidence="1">F-box domain-containing protein</fullName>
    </recommendedName>
</protein>
<dbReference type="Pfam" id="PF00646">
    <property type="entry name" value="F-box"/>
    <property type="match status" value="1"/>
</dbReference>
<dbReference type="PANTHER" id="PTHR22899">
    <property type="entry name" value="CYCLIN-RELATED F-BOX FAMILY"/>
    <property type="match status" value="1"/>
</dbReference>
<dbReference type="InterPro" id="IPR053222">
    <property type="entry name" value="Zygotic_Embryogenesis-Asso"/>
</dbReference>
<organism evidence="3">
    <name type="scientific">Caenorhabditis remanei</name>
    <name type="common">Caenorhabditis vulgaris</name>
    <dbReference type="NCBI Taxonomy" id="31234"/>
    <lineage>
        <taxon>Eukaryota</taxon>
        <taxon>Metazoa</taxon>
        <taxon>Ecdysozoa</taxon>
        <taxon>Nematoda</taxon>
        <taxon>Chromadorea</taxon>
        <taxon>Rhabditida</taxon>
        <taxon>Rhabditina</taxon>
        <taxon>Rhabditomorpha</taxon>
        <taxon>Rhabditoidea</taxon>
        <taxon>Rhabditidae</taxon>
        <taxon>Peloderinae</taxon>
        <taxon>Caenorhabditis</taxon>
    </lineage>
</organism>
<dbReference type="HOGENOM" id="CLU_028840_1_0_1"/>
<evidence type="ECO:0000259" key="1">
    <source>
        <dbReference type="PROSITE" id="PS50181"/>
    </source>
</evidence>
<dbReference type="InterPro" id="IPR012885">
    <property type="entry name" value="F-box_Sdz-33"/>
</dbReference>
<dbReference type="EMBL" id="DS268565">
    <property type="protein sequence ID" value="EFO90274.1"/>
    <property type="molecule type" value="Genomic_DNA"/>
</dbReference>
<keyword evidence="3" id="KW-1185">Reference proteome</keyword>
<dbReference type="FunCoup" id="E3N9C9">
    <property type="interactions" value="1750"/>
</dbReference>